<organism evidence="6 7">
    <name type="scientific">Galbitalea soli</name>
    <dbReference type="NCBI Taxonomy" id="1268042"/>
    <lineage>
        <taxon>Bacteria</taxon>
        <taxon>Bacillati</taxon>
        <taxon>Actinomycetota</taxon>
        <taxon>Actinomycetes</taxon>
        <taxon>Micrococcales</taxon>
        <taxon>Microbacteriaceae</taxon>
        <taxon>Galbitalea</taxon>
    </lineage>
</organism>
<dbReference type="CDD" id="cd01392">
    <property type="entry name" value="HTH_LacI"/>
    <property type="match status" value="1"/>
</dbReference>
<keyword evidence="4" id="KW-0804">Transcription</keyword>
<dbReference type="SUPFAM" id="SSF53822">
    <property type="entry name" value="Periplasmic binding protein-like I"/>
    <property type="match status" value="1"/>
</dbReference>
<dbReference type="Gene3D" id="3.40.50.2300">
    <property type="match status" value="2"/>
</dbReference>
<dbReference type="RefSeq" id="WP_163474339.1">
    <property type="nucleotide sequence ID" value="NZ_JAAGWZ010000004.1"/>
</dbReference>
<dbReference type="Proteomes" id="UP000479756">
    <property type="component" value="Unassembled WGS sequence"/>
</dbReference>
<reference evidence="6 7" key="1">
    <citation type="journal article" date="2014" name="Int. J. Syst. Evol. Microbiol.">
        <title>Description of Galbitalea soli gen. nov., sp. nov., and Frondihabitans sucicola sp. nov.</title>
        <authorList>
            <person name="Kim S.J."/>
            <person name="Lim J.M."/>
            <person name="Ahn J.H."/>
            <person name="Weon H.Y."/>
            <person name="Hamada M."/>
            <person name="Suzuki K."/>
            <person name="Ahn T.Y."/>
            <person name="Kwon S.W."/>
        </authorList>
    </citation>
    <scope>NUCLEOTIDE SEQUENCE [LARGE SCALE GENOMIC DNA]</scope>
    <source>
        <strain evidence="6 7">NBRC 108727</strain>
    </source>
</reference>
<dbReference type="Pfam" id="PF13377">
    <property type="entry name" value="Peripla_BP_3"/>
    <property type="match status" value="1"/>
</dbReference>
<evidence type="ECO:0000259" key="5">
    <source>
        <dbReference type="PROSITE" id="PS50932"/>
    </source>
</evidence>
<dbReference type="SUPFAM" id="SSF47413">
    <property type="entry name" value="lambda repressor-like DNA-binding domains"/>
    <property type="match status" value="1"/>
</dbReference>
<dbReference type="PANTHER" id="PTHR30146">
    <property type="entry name" value="LACI-RELATED TRANSCRIPTIONAL REPRESSOR"/>
    <property type="match status" value="1"/>
</dbReference>
<keyword evidence="1" id="KW-0678">Repressor</keyword>
<dbReference type="PROSITE" id="PS50932">
    <property type="entry name" value="HTH_LACI_2"/>
    <property type="match status" value="1"/>
</dbReference>
<dbReference type="AlphaFoldDB" id="A0A7C9PPC7"/>
<evidence type="ECO:0000313" key="7">
    <source>
        <dbReference type="Proteomes" id="UP000479756"/>
    </source>
</evidence>
<name>A0A7C9PPC7_9MICO</name>
<keyword evidence="2" id="KW-0805">Transcription regulation</keyword>
<dbReference type="GO" id="GO:0003700">
    <property type="term" value="F:DNA-binding transcription factor activity"/>
    <property type="evidence" value="ECO:0007669"/>
    <property type="project" value="TreeGrafter"/>
</dbReference>
<dbReference type="EMBL" id="JAAGWZ010000004">
    <property type="protein sequence ID" value="NEM92294.1"/>
    <property type="molecule type" value="Genomic_DNA"/>
</dbReference>
<dbReference type="SMART" id="SM00354">
    <property type="entry name" value="HTH_LACI"/>
    <property type="match status" value="1"/>
</dbReference>
<accession>A0A7C9PPC7</accession>
<dbReference type="Gene3D" id="1.10.260.40">
    <property type="entry name" value="lambda repressor-like DNA-binding domains"/>
    <property type="match status" value="1"/>
</dbReference>
<dbReference type="PANTHER" id="PTHR30146:SF148">
    <property type="entry name" value="HTH-TYPE TRANSCRIPTIONAL REPRESSOR PURR-RELATED"/>
    <property type="match status" value="1"/>
</dbReference>
<dbReference type="Pfam" id="PF00356">
    <property type="entry name" value="LacI"/>
    <property type="match status" value="1"/>
</dbReference>
<keyword evidence="3" id="KW-0238">DNA-binding</keyword>
<evidence type="ECO:0000256" key="2">
    <source>
        <dbReference type="ARBA" id="ARBA00023015"/>
    </source>
</evidence>
<comment type="caution">
    <text evidence="6">The sequence shown here is derived from an EMBL/GenBank/DDBJ whole genome shotgun (WGS) entry which is preliminary data.</text>
</comment>
<dbReference type="PRINTS" id="PR00036">
    <property type="entry name" value="HTHLACI"/>
</dbReference>
<evidence type="ECO:0000256" key="3">
    <source>
        <dbReference type="ARBA" id="ARBA00023125"/>
    </source>
</evidence>
<dbReference type="InterPro" id="IPR028082">
    <property type="entry name" value="Peripla_BP_I"/>
</dbReference>
<dbReference type="InterPro" id="IPR000843">
    <property type="entry name" value="HTH_LacI"/>
</dbReference>
<evidence type="ECO:0000256" key="4">
    <source>
        <dbReference type="ARBA" id="ARBA00023163"/>
    </source>
</evidence>
<evidence type="ECO:0000313" key="6">
    <source>
        <dbReference type="EMBL" id="NEM92294.1"/>
    </source>
</evidence>
<dbReference type="GO" id="GO:0000976">
    <property type="term" value="F:transcription cis-regulatory region binding"/>
    <property type="evidence" value="ECO:0007669"/>
    <property type="project" value="TreeGrafter"/>
</dbReference>
<proteinExistence type="predicted"/>
<protein>
    <submittedName>
        <fullName evidence="6">Substrate-binding domain-containing protein</fullName>
    </submittedName>
</protein>
<dbReference type="InterPro" id="IPR046335">
    <property type="entry name" value="LacI/GalR-like_sensor"/>
</dbReference>
<keyword evidence="7" id="KW-1185">Reference proteome</keyword>
<dbReference type="InterPro" id="IPR010982">
    <property type="entry name" value="Lambda_DNA-bd_dom_sf"/>
</dbReference>
<gene>
    <name evidence="6" type="ORF">G3T37_13130</name>
</gene>
<feature type="domain" description="HTH lacI-type" evidence="5">
    <location>
        <begin position="2"/>
        <end position="58"/>
    </location>
</feature>
<sequence length="339" mass="36242">MTTLKDVGRRAGVSASTVSLVLNGRDAGRVQPSISARVRLAARELGYAPNLVARSLRTNQSHTIGLLSDQVASTPFAGQMLQGAQQTAWEAGYLLLLIDTAGNADLEKPAIQALAQRNIDALIYASTYHREVALPEVPSGTPFLLLDGRPAGDAHVDWVAPDEVAGAAAAVEHFVSRGHRRIGFINSGESIPAARGRLEGYFSALRAAGIEPDDRLISTLTDRSIAATEVSAAALLDLPDRPTAIFCFNDRVAAGLYREAARRGLSIPRDLSIIGFDDDQSVIEHLTPSLTTVQLPHRAMGVWAVERLLDGLRTEGDSTPEGFLMPCRLIVRDSVAPPS</sequence>
<evidence type="ECO:0000256" key="1">
    <source>
        <dbReference type="ARBA" id="ARBA00022491"/>
    </source>
</evidence>
<dbReference type="CDD" id="cd06288">
    <property type="entry name" value="PBP1_sucrose_transcription_regulator"/>
    <property type="match status" value="1"/>
</dbReference>